<dbReference type="PANTHER" id="PTHR35546:SF25">
    <property type="entry name" value="F-BOX DOMAIN-CONTAINING PROTEIN"/>
    <property type="match status" value="1"/>
</dbReference>
<accession>A0ABD2YW11</accession>
<dbReference type="InterPro" id="IPR006527">
    <property type="entry name" value="F-box-assoc_dom_typ1"/>
</dbReference>
<protein>
    <recommendedName>
        <fullName evidence="1">F-box associated beta-propeller type 1 domain-containing protein</fullName>
    </recommendedName>
</protein>
<keyword evidence="3" id="KW-1185">Reference proteome</keyword>
<comment type="caution">
    <text evidence="2">The sequence shown here is derived from an EMBL/GenBank/DDBJ whole genome shotgun (WGS) entry which is preliminary data.</text>
</comment>
<evidence type="ECO:0000259" key="1">
    <source>
        <dbReference type="Pfam" id="PF07734"/>
    </source>
</evidence>
<dbReference type="AlphaFoldDB" id="A0ABD2YW11"/>
<feature type="domain" description="F-box associated beta-propeller type 1" evidence="1">
    <location>
        <begin position="76"/>
        <end position="242"/>
    </location>
</feature>
<organism evidence="2 3">
    <name type="scientific">Cinchona calisaya</name>
    <dbReference type="NCBI Taxonomy" id="153742"/>
    <lineage>
        <taxon>Eukaryota</taxon>
        <taxon>Viridiplantae</taxon>
        <taxon>Streptophyta</taxon>
        <taxon>Embryophyta</taxon>
        <taxon>Tracheophyta</taxon>
        <taxon>Spermatophyta</taxon>
        <taxon>Magnoliopsida</taxon>
        <taxon>eudicotyledons</taxon>
        <taxon>Gunneridae</taxon>
        <taxon>Pentapetalae</taxon>
        <taxon>asterids</taxon>
        <taxon>lamiids</taxon>
        <taxon>Gentianales</taxon>
        <taxon>Rubiaceae</taxon>
        <taxon>Cinchonoideae</taxon>
        <taxon>Cinchoneae</taxon>
        <taxon>Cinchona</taxon>
    </lineage>
</organism>
<name>A0ABD2YW11_9GENT</name>
<evidence type="ECO:0000313" key="3">
    <source>
        <dbReference type="Proteomes" id="UP001630127"/>
    </source>
</evidence>
<proteinExistence type="predicted"/>
<dbReference type="Pfam" id="PF07734">
    <property type="entry name" value="FBA_1"/>
    <property type="match status" value="1"/>
</dbReference>
<sequence length="340" mass="38366">MEEAQESGGSMELRLNGSNPSSSSLLGYFVKTYSPSLDGFAENTRRSLERAQFIYVSEQGKELKEGNWSNFDESLSFLGEASIDIVGSCNGFLLCCIPGSVNEKGNLDYIICNPVTREFRRLPRPHKAYYCVAVAFRLKGDGDGDGDGATSLNDIHYEVIRAGVLDRQFTTKLEMDTYSSVTNSWTEVSAVSDSSSFILRGCNTPACMIGEVIYWSAFEPAVFANRPSARSAILAYDCTVDKDAEVWVLEDCKTEWKLKHRRTFMEINHHNYTRISDDYLVLLGFHPHNPQLLLLSSGGIPYWYDFESKKLSLVGGGYIWSFYPQQYFLYERPFSLPLDD</sequence>
<dbReference type="EMBL" id="JBJUIK010000012">
    <property type="protein sequence ID" value="KAL3511081.1"/>
    <property type="molecule type" value="Genomic_DNA"/>
</dbReference>
<dbReference type="Proteomes" id="UP001630127">
    <property type="component" value="Unassembled WGS sequence"/>
</dbReference>
<dbReference type="InterPro" id="IPR055290">
    <property type="entry name" value="At3g26010-like"/>
</dbReference>
<evidence type="ECO:0000313" key="2">
    <source>
        <dbReference type="EMBL" id="KAL3511081.1"/>
    </source>
</evidence>
<gene>
    <name evidence="2" type="ORF">ACH5RR_030482</name>
</gene>
<reference evidence="2 3" key="1">
    <citation type="submission" date="2024-11" db="EMBL/GenBank/DDBJ databases">
        <title>A near-complete genome assembly of Cinchona calisaya.</title>
        <authorList>
            <person name="Lian D.C."/>
            <person name="Zhao X.W."/>
            <person name="Wei L."/>
        </authorList>
    </citation>
    <scope>NUCLEOTIDE SEQUENCE [LARGE SCALE GENOMIC DNA]</scope>
    <source>
        <tissue evidence="2">Nenye</tissue>
    </source>
</reference>
<dbReference type="PANTHER" id="PTHR35546">
    <property type="entry name" value="F-BOX PROTEIN INTERACTION DOMAIN PROTEIN-RELATED"/>
    <property type="match status" value="1"/>
</dbReference>